<dbReference type="EMBL" id="FR824533">
    <property type="protein sequence ID" value="CCA27273.1"/>
    <property type="molecule type" value="Genomic_DNA"/>
</dbReference>
<organism evidence="1">
    <name type="scientific">Albugo laibachii Nc14</name>
    <dbReference type="NCBI Taxonomy" id="890382"/>
    <lineage>
        <taxon>Eukaryota</taxon>
        <taxon>Sar</taxon>
        <taxon>Stramenopiles</taxon>
        <taxon>Oomycota</taxon>
        <taxon>Peronosporomycetes</taxon>
        <taxon>Albuginales</taxon>
        <taxon>Albuginaceae</taxon>
        <taxon>Albugo</taxon>
    </lineage>
</organism>
<dbReference type="HOGENOM" id="CLU_1558073_0_0_1"/>
<name>F0X0I3_9STRA</name>
<reference evidence="1" key="2">
    <citation type="submission" date="2011-02" db="EMBL/GenBank/DDBJ databases">
        <authorList>
            <person name="MacLean D."/>
        </authorList>
    </citation>
    <scope>NUCLEOTIDE SEQUENCE</scope>
</reference>
<reference evidence="1" key="1">
    <citation type="journal article" date="2011" name="PLoS Biol.">
        <title>Gene gain and loss during evolution of obligate parasitism in the white rust pathogen of Arabidopsis thaliana.</title>
        <authorList>
            <person name="Kemen E."/>
            <person name="Gardiner A."/>
            <person name="Schultz-Larsen T."/>
            <person name="Kemen A.C."/>
            <person name="Balmuth A.L."/>
            <person name="Robert-Seilaniantz A."/>
            <person name="Bailey K."/>
            <person name="Holub E."/>
            <person name="Studholme D.J."/>
            <person name="Maclean D."/>
            <person name="Jones J.D."/>
        </authorList>
    </citation>
    <scope>NUCLEOTIDE SEQUENCE</scope>
</reference>
<evidence type="ECO:0000313" key="1">
    <source>
        <dbReference type="EMBL" id="CCA27273.1"/>
    </source>
</evidence>
<sequence>MISKKKALYYADQLDEILSRFGEDEQETLELELEAIGNVDVLVAMRWAQGAWASVTCTTISNCWRHTEVLDEELLTLAFNIKRRNVCSRTTVNLEDNHQVSKRTYGLYYCTRAAWSEEMVDTINSLRQQGLQKKSIQRYIVEQSSLSPTLEDIANLIVKLKKREKGSKPPIE</sequence>
<proteinExistence type="predicted"/>
<dbReference type="AlphaFoldDB" id="F0X0I3"/>
<accession>F0X0I3</accession>
<protein>
    <submittedName>
        <fullName evidence="1">AlNc14C496G11927 protein</fullName>
    </submittedName>
</protein>
<gene>
    <name evidence="1" type="primary">AlNc14C496G11927</name>
    <name evidence="1" type="ORF">ALNC14_134170</name>
</gene>